<dbReference type="AlphaFoldDB" id="A0A1H1G297"/>
<dbReference type="GO" id="GO:0000774">
    <property type="term" value="F:adenyl-nucleotide exchange factor activity"/>
    <property type="evidence" value="ECO:0007669"/>
    <property type="project" value="InterPro"/>
</dbReference>
<reference evidence="4" key="1">
    <citation type="submission" date="2016-10" db="EMBL/GenBank/DDBJ databases">
        <authorList>
            <person name="Varghese N."/>
            <person name="Submissions S."/>
        </authorList>
    </citation>
    <scope>NUCLEOTIDE SEQUENCE [LARGE SCALE GENOMIC DNA]</scope>
    <source>
        <strain evidence="4">DSM 45459</strain>
    </source>
</reference>
<sequence length="133" mass="14652">MITVRDDDTEFGKHMAALSNEPLVDPLDRALAERETLIHLCMYAYDRARSTGVTERLEEGMNSIGVTALRPRGEPFDPARHEAGGTVHTADHTLDGLIAETETLGFADRGRMLRPPVVVVYQLPPGTARSPRD</sequence>
<dbReference type="InterPro" id="IPR009012">
    <property type="entry name" value="GrpE_head"/>
</dbReference>
<keyword evidence="4" id="KW-1185">Reference proteome</keyword>
<feature type="compositionally biased region" description="Basic and acidic residues" evidence="2">
    <location>
        <begin position="71"/>
        <end position="88"/>
    </location>
</feature>
<dbReference type="GO" id="GO:0051087">
    <property type="term" value="F:protein-folding chaperone binding"/>
    <property type="evidence" value="ECO:0007669"/>
    <property type="project" value="InterPro"/>
</dbReference>
<protein>
    <submittedName>
        <fullName evidence="3">GrpE protein</fullName>
    </submittedName>
</protein>
<accession>A0A1H1G297</accession>
<name>A0A1H1G297_9ACTN</name>
<dbReference type="PRINTS" id="PR00773">
    <property type="entry name" value="GRPEPROTEIN"/>
</dbReference>
<evidence type="ECO:0000256" key="1">
    <source>
        <dbReference type="ARBA" id="ARBA00023186"/>
    </source>
</evidence>
<proteinExistence type="predicted"/>
<dbReference type="Gene3D" id="2.30.22.10">
    <property type="entry name" value="Head domain of nucleotide exchange factor GrpE"/>
    <property type="match status" value="1"/>
</dbReference>
<dbReference type="GO" id="GO:0006457">
    <property type="term" value="P:protein folding"/>
    <property type="evidence" value="ECO:0007669"/>
    <property type="project" value="InterPro"/>
</dbReference>
<feature type="region of interest" description="Disordered" evidence="2">
    <location>
        <begin position="64"/>
        <end position="88"/>
    </location>
</feature>
<keyword evidence="1" id="KW-0143">Chaperone</keyword>
<evidence type="ECO:0000313" key="3">
    <source>
        <dbReference type="EMBL" id="SDR07263.1"/>
    </source>
</evidence>
<dbReference type="SUPFAM" id="SSF51064">
    <property type="entry name" value="Head domain of nucleotide exchange factor GrpE"/>
    <property type="match status" value="1"/>
</dbReference>
<gene>
    <name evidence="3" type="ORF">SAMN04489718_3376</name>
</gene>
<dbReference type="Proteomes" id="UP000199301">
    <property type="component" value="Unassembled WGS sequence"/>
</dbReference>
<evidence type="ECO:0000256" key="2">
    <source>
        <dbReference type="SAM" id="MobiDB-lite"/>
    </source>
</evidence>
<dbReference type="EMBL" id="FNKO01000002">
    <property type="protein sequence ID" value="SDR07263.1"/>
    <property type="molecule type" value="Genomic_DNA"/>
</dbReference>
<dbReference type="GO" id="GO:0042803">
    <property type="term" value="F:protein homodimerization activity"/>
    <property type="evidence" value="ECO:0007669"/>
    <property type="project" value="InterPro"/>
</dbReference>
<evidence type="ECO:0000313" key="4">
    <source>
        <dbReference type="Proteomes" id="UP000199301"/>
    </source>
</evidence>
<dbReference type="InterPro" id="IPR000740">
    <property type="entry name" value="GrpE"/>
</dbReference>
<dbReference type="STRING" id="995062.SAMN04489718_3376"/>
<organism evidence="3 4">
    <name type="scientific">Actinopolyspora saharensis</name>
    <dbReference type="NCBI Taxonomy" id="995062"/>
    <lineage>
        <taxon>Bacteria</taxon>
        <taxon>Bacillati</taxon>
        <taxon>Actinomycetota</taxon>
        <taxon>Actinomycetes</taxon>
        <taxon>Actinopolysporales</taxon>
        <taxon>Actinopolysporaceae</taxon>
        <taxon>Actinopolyspora</taxon>
    </lineage>
</organism>
<dbReference type="Pfam" id="PF01025">
    <property type="entry name" value="GrpE"/>
    <property type="match status" value="1"/>
</dbReference>